<reference evidence="1 2" key="1">
    <citation type="submission" date="2007-01" db="EMBL/GenBank/DDBJ databases">
        <authorList>
            <person name="Haygood M."/>
            <person name="Podell S."/>
            <person name="Anderson C."/>
            <person name="Hopkinson B."/>
            <person name="Roe K."/>
            <person name="Barbeau K."/>
            <person name="Gaasterland T."/>
            <person name="Ferriera S."/>
            <person name="Johnson J."/>
            <person name="Kravitz S."/>
            <person name="Beeson K."/>
            <person name="Sutton G."/>
            <person name="Rogers Y.-H."/>
            <person name="Friedman R."/>
            <person name="Frazier M."/>
            <person name="Venter J.C."/>
        </authorList>
    </citation>
    <scope>NUCLEOTIDE SEQUENCE [LARGE SCALE GENOMIC DNA]</scope>
    <source>
        <strain evidence="1 2">ATCC 23134</strain>
    </source>
</reference>
<evidence type="ECO:0000313" key="1">
    <source>
        <dbReference type="EMBL" id="EAY23928.1"/>
    </source>
</evidence>
<evidence type="ECO:0000313" key="2">
    <source>
        <dbReference type="Proteomes" id="UP000004095"/>
    </source>
</evidence>
<comment type="caution">
    <text evidence="1">The sequence shown here is derived from an EMBL/GenBank/DDBJ whole genome shotgun (WGS) entry which is preliminary data.</text>
</comment>
<dbReference type="RefSeq" id="WP_002705924.1">
    <property type="nucleotide sequence ID" value="NZ_AAWS01000096.1"/>
</dbReference>
<dbReference type="AlphaFoldDB" id="A2A0B2"/>
<keyword evidence="2" id="KW-1185">Reference proteome</keyword>
<protein>
    <submittedName>
        <fullName evidence="1">Uncharacterized protein</fullName>
    </submittedName>
</protein>
<dbReference type="EMBL" id="AAWS01000096">
    <property type="protein sequence ID" value="EAY23928.1"/>
    <property type="molecule type" value="Genomic_DNA"/>
</dbReference>
<proteinExistence type="predicted"/>
<organism evidence="1 2">
    <name type="scientific">Microscilla marina ATCC 23134</name>
    <dbReference type="NCBI Taxonomy" id="313606"/>
    <lineage>
        <taxon>Bacteria</taxon>
        <taxon>Pseudomonadati</taxon>
        <taxon>Bacteroidota</taxon>
        <taxon>Cytophagia</taxon>
        <taxon>Cytophagales</taxon>
        <taxon>Microscillaceae</taxon>
        <taxon>Microscilla</taxon>
    </lineage>
</organism>
<name>A2A0B2_MICM2</name>
<sequence length="158" mass="19121">MNIYDFLKTGKLKGLKTGDTEYLVYQKFDKKVLGKKLYTDSQYTDMFYFYAFGGALEICFVFHEVSHFTVTPHNHFFFLEYQQQKHWLDQLDNFHEFVELLHTMNIGWRFLRRYCRDKQLAIITEHHVVAFFDYTHKDSVEVEFQVNGNDRFEQADKV</sequence>
<gene>
    <name evidence="1" type="ORF">M23134_00358</name>
</gene>
<accession>A2A0B2</accession>
<dbReference type="Proteomes" id="UP000004095">
    <property type="component" value="Unassembled WGS sequence"/>
</dbReference>